<name>A0A544QWH2_9FIRM</name>
<dbReference type="AlphaFoldDB" id="A0A544QWH2"/>
<gene>
    <name evidence="3" type="ORF">EXD82_03765</name>
</gene>
<evidence type="ECO:0000313" key="3">
    <source>
        <dbReference type="EMBL" id="TQQ85041.1"/>
    </source>
</evidence>
<proteinExistence type="predicted"/>
<dbReference type="GO" id="GO:0015970">
    <property type="term" value="P:guanosine tetraphosphate biosynthetic process"/>
    <property type="evidence" value="ECO:0007669"/>
    <property type="project" value="UniProtKB-UniPathway"/>
</dbReference>
<keyword evidence="3" id="KW-0808">Transferase</keyword>
<dbReference type="InterPro" id="IPR007685">
    <property type="entry name" value="RelA_SpoT"/>
</dbReference>
<dbReference type="PANTHER" id="PTHR41773:SF1">
    <property type="entry name" value="RELA_SPOT DOMAIN-CONTAINING PROTEIN"/>
    <property type="match status" value="1"/>
</dbReference>
<dbReference type="UniPathway" id="UPA00908">
    <property type="reaction ID" value="UER00884"/>
</dbReference>
<evidence type="ECO:0000256" key="1">
    <source>
        <dbReference type="ARBA" id="ARBA00004976"/>
    </source>
</evidence>
<dbReference type="RefSeq" id="WP_142535575.1">
    <property type="nucleotide sequence ID" value="NZ_SGJB01000005.1"/>
</dbReference>
<dbReference type="CDD" id="cd05399">
    <property type="entry name" value="NT_Rel-Spo_like"/>
    <property type="match status" value="1"/>
</dbReference>
<keyword evidence="3" id="KW-0418">Kinase</keyword>
<dbReference type="Pfam" id="PF04607">
    <property type="entry name" value="RelA_SpoT"/>
    <property type="match status" value="1"/>
</dbReference>
<dbReference type="InterPro" id="IPR043519">
    <property type="entry name" value="NT_sf"/>
</dbReference>
<dbReference type="PANTHER" id="PTHR41773">
    <property type="entry name" value="GTP PYROPHOSPHATASE-RELATED"/>
    <property type="match status" value="1"/>
</dbReference>
<feature type="domain" description="RelA/SpoT" evidence="2">
    <location>
        <begin position="50"/>
        <end position="186"/>
    </location>
</feature>
<organism evidence="3 4">
    <name type="scientific">Peptacetobacter hominis</name>
    <dbReference type="NCBI Taxonomy" id="2743610"/>
    <lineage>
        <taxon>Bacteria</taxon>
        <taxon>Bacillati</taxon>
        <taxon>Bacillota</taxon>
        <taxon>Clostridia</taxon>
        <taxon>Peptostreptococcales</taxon>
        <taxon>Peptostreptococcaceae</taxon>
        <taxon>Peptacetobacter</taxon>
    </lineage>
</organism>
<evidence type="ECO:0000313" key="4">
    <source>
        <dbReference type="Proteomes" id="UP000317863"/>
    </source>
</evidence>
<dbReference type="GO" id="GO:0016301">
    <property type="term" value="F:kinase activity"/>
    <property type="evidence" value="ECO:0007669"/>
    <property type="project" value="UniProtKB-KW"/>
</dbReference>
<protein>
    <submittedName>
        <fullName evidence="3">GTP pyrophosphokinase</fullName>
    </submittedName>
</protein>
<comment type="pathway">
    <text evidence="1">Purine metabolism; ppGpp biosynthesis; ppGpp from GTP: step 1/2.</text>
</comment>
<dbReference type="OrthoDB" id="1694513at2"/>
<sequence length="455" mass="54722">MSLKEFEFIDKSVDILAEMSPMLADISDDIEEYLEKILKEKEQEYISISSRVKSESSLREKIIRNRYLIKFDTADEMMEFLPDLIGLRIECKFIEEENKIYRLLRRYFNRTDDKVYYYNKENKNIQLKLSERQPSKQKNGFEIYKIDGIYKILNRNINFELQIKSLVNVFWGEIEHKIIYKNNTYLLADGFIKNLMVTIKQNLTMIDQQLLSLYKTFHAQRGFNEYTSRKEIEKLFAKFVYDIFSQKMLDNIGFIVDFKKACETIINYSLNKIESDDKIGQFVLREFSRLTEIVSKDIDFNNEIEFETEPEFKDEFSKRIGGLFRERLNTEFPWNLFFRILFEIEPYKNRKDFENFVYYIKETVLDRKMRESIIEKFGEEDGNSIIHEIYTEVANLFEDINGVEILYKQNLEKIAVITSDVMYFTVENYENCIEYEAGRAELFAKFTERLEDIFD</sequence>
<reference evidence="3 4" key="1">
    <citation type="submission" date="2019-02" db="EMBL/GenBank/DDBJ databases">
        <title>Peptostreptococcaceae bacterium ZHW00191 nov., a new bacterium isolated from the human gut.</title>
        <authorList>
            <person name="Zhou H.-W."/>
            <person name="Chen X.-J."/>
        </authorList>
    </citation>
    <scope>NUCLEOTIDE SEQUENCE [LARGE SCALE GENOMIC DNA]</scope>
    <source>
        <strain evidence="3 4">ZHW00191</strain>
    </source>
</reference>
<keyword evidence="4" id="KW-1185">Reference proteome</keyword>
<evidence type="ECO:0000259" key="2">
    <source>
        <dbReference type="SMART" id="SM00954"/>
    </source>
</evidence>
<dbReference type="SMART" id="SM00954">
    <property type="entry name" value="RelA_SpoT"/>
    <property type="match status" value="1"/>
</dbReference>
<dbReference type="Proteomes" id="UP000317863">
    <property type="component" value="Unassembled WGS sequence"/>
</dbReference>
<dbReference type="SUPFAM" id="SSF81301">
    <property type="entry name" value="Nucleotidyltransferase"/>
    <property type="match status" value="1"/>
</dbReference>
<comment type="caution">
    <text evidence="3">The sequence shown here is derived from an EMBL/GenBank/DDBJ whole genome shotgun (WGS) entry which is preliminary data.</text>
</comment>
<accession>A0A544QWH2</accession>
<dbReference type="EMBL" id="SGJB01000005">
    <property type="protein sequence ID" value="TQQ85041.1"/>
    <property type="molecule type" value="Genomic_DNA"/>
</dbReference>
<dbReference type="Gene3D" id="3.30.460.10">
    <property type="entry name" value="Beta Polymerase, domain 2"/>
    <property type="match status" value="1"/>
</dbReference>